<accession>A0AAD4QLY9</accession>
<feature type="region of interest" description="Disordered" evidence="2">
    <location>
        <begin position="45"/>
        <end position="81"/>
    </location>
</feature>
<proteinExistence type="inferred from homology"/>
<comment type="similarity">
    <text evidence="1">Belongs to the SIP5 family.</text>
</comment>
<feature type="region of interest" description="Disordered" evidence="2">
    <location>
        <begin position="195"/>
        <end position="266"/>
    </location>
</feature>
<feature type="compositionally biased region" description="Basic and acidic residues" evidence="2">
    <location>
        <begin position="56"/>
        <end position="68"/>
    </location>
</feature>
<dbReference type="EMBL" id="WTXG01000009">
    <property type="protein sequence ID" value="KAI0303357.1"/>
    <property type="molecule type" value="Genomic_DNA"/>
</dbReference>
<dbReference type="PANTHER" id="PTHR31315">
    <property type="entry name" value="PROTEIN SIP5"/>
    <property type="match status" value="1"/>
</dbReference>
<feature type="region of interest" description="Disordered" evidence="2">
    <location>
        <begin position="137"/>
        <end position="172"/>
    </location>
</feature>
<feature type="compositionally biased region" description="Polar residues" evidence="2">
    <location>
        <begin position="257"/>
        <end position="266"/>
    </location>
</feature>
<keyword evidence="4" id="KW-1185">Reference proteome</keyword>
<dbReference type="InterPro" id="IPR039301">
    <property type="entry name" value="Sip5/DA2"/>
</dbReference>
<feature type="compositionally biased region" description="Basic and acidic residues" evidence="2">
    <location>
        <begin position="195"/>
        <end position="210"/>
    </location>
</feature>
<organism evidence="3 4">
    <name type="scientific">Multifurca ochricompacta</name>
    <dbReference type="NCBI Taxonomy" id="376703"/>
    <lineage>
        <taxon>Eukaryota</taxon>
        <taxon>Fungi</taxon>
        <taxon>Dikarya</taxon>
        <taxon>Basidiomycota</taxon>
        <taxon>Agaricomycotina</taxon>
        <taxon>Agaricomycetes</taxon>
        <taxon>Russulales</taxon>
        <taxon>Russulaceae</taxon>
        <taxon>Multifurca</taxon>
    </lineage>
</organism>
<protein>
    <submittedName>
        <fullName evidence="3">Uncharacterized protein</fullName>
    </submittedName>
</protein>
<comment type="caution">
    <text evidence="3">The sequence shown here is derived from an EMBL/GenBank/DDBJ whole genome shotgun (WGS) entry which is preliminary data.</text>
</comment>
<evidence type="ECO:0000256" key="2">
    <source>
        <dbReference type="SAM" id="MobiDB-lite"/>
    </source>
</evidence>
<dbReference type="Proteomes" id="UP001203297">
    <property type="component" value="Unassembled WGS sequence"/>
</dbReference>
<dbReference type="PANTHER" id="PTHR31315:SF1">
    <property type="entry name" value="PROTEIN SIP5"/>
    <property type="match status" value="1"/>
</dbReference>
<sequence>MFCADEENEPTVTHMVSEPACCPYCVQENFGIIYTPPPWRAGIGSEGWAPPTWPDSPKDSRRSFESSKARPGKQRRFKSFDHTDPDVVTVDRIHPDWEAKLAAVQAAAARRANRRIIMRQIGDRLVPVGITSGRIHPLSVEATGAEGDGGGSRRSRRRQQQQDLNSFLGNMGFGGRDLEELMMMEAMRLSLLEHEAQQRREAEQRGRSGAEDSNSSRSRTEDRNSPPSPPTTTTEASSDAASSTVAPTDTPLALDVSPSSSTPNLTTVALPGLQQIRESYPNGLGDSGSVIGASQSSASAVTRHPTLTRMDSLASSIAPYDTSGGGLEGYRFLTSESEESVVAREPLLHVEESDA</sequence>
<gene>
    <name evidence="3" type="ORF">B0F90DRAFT_1816185</name>
</gene>
<dbReference type="GO" id="GO:0005737">
    <property type="term" value="C:cytoplasm"/>
    <property type="evidence" value="ECO:0007669"/>
    <property type="project" value="TreeGrafter"/>
</dbReference>
<name>A0AAD4QLY9_9AGAM</name>
<evidence type="ECO:0000313" key="4">
    <source>
        <dbReference type="Proteomes" id="UP001203297"/>
    </source>
</evidence>
<dbReference type="AlphaFoldDB" id="A0AAD4QLY9"/>
<evidence type="ECO:0000313" key="3">
    <source>
        <dbReference type="EMBL" id="KAI0303357.1"/>
    </source>
</evidence>
<reference evidence="3" key="1">
    <citation type="journal article" date="2022" name="New Phytol.">
        <title>Evolutionary transition to the ectomycorrhizal habit in the genomes of a hyperdiverse lineage of mushroom-forming fungi.</title>
        <authorList>
            <person name="Looney B."/>
            <person name="Miyauchi S."/>
            <person name="Morin E."/>
            <person name="Drula E."/>
            <person name="Courty P.E."/>
            <person name="Kohler A."/>
            <person name="Kuo A."/>
            <person name="LaButti K."/>
            <person name="Pangilinan J."/>
            <person name="Lipzen A."/>
            <person name="Riley R."/>
            <person name="Andreopoulos W."/>
            <person name="He G."/>
            <person name="Johnson J."/>
            <person name="Nolan M."/>
            <person name="Tritt A."/>
            <person name="Barry K.W."/>
            <person name="Grigoriev I.V."/>
            <person name="Nagy L.G."/>
            <person name="Hibbett D."/>
            <person name="Henrissat B."/>
            <person name="Matheny P.B."/>
            <person name="Labbe J."/>
            <person name="Martin F.M."/>
        </authorList>
    </citation>
    <scope>NUCLEOTIDE SEQUENCE</scope>
    <source>
        <strain evidence="3">BPL690</strain>
    </source>
</reference>
<evidence type="ECO:0000256" key="1">
    <source>
        <dbReference type="ARBA" id="ARBA00010402"/>
    </source>
</evidence>
<feature type="compositionally biased region" description="Low complexity" evidence="2">
    <location>
        <begin position="231"/>
        <end position="251"/>
    </location>
</feature>